<proteinExistence type="predicted"/>
<reference evidence="2" key="1">
    <citation type="journal article" date="2020" name="Nature">
        <title>Giant virus diversity and host interactions through global metagenomics.</title>
        <authorList>
            <person name="Schulz F."/>
            <person name="Roux S."/>
            <person name="Paez-Espino D."/>
            <person name="Jungbluth S."/>
            <person name="Walsh D.A."/>
            <person name="Denef V.J."/>
            <person name="McMahon K.D."/>
            <person name="Konstantinidis K.T."/>
            <person name="Eloe-Fadrosh E.A."/>
            <person name="Kyrpides N.C."/>
            <person name="Woyke T."/>
        </authorList>
    </citation>
    <scope>NUCLEOTIDE SEQUENCE</scope>
    <source>
        <strain evidence="2">GVMAG-S-ERX555943-30</strain>
    </source>
</reference>
<name>A0A6C0AV18_9ZZZZ</name>
<accession>A0A6C0AV18</accession>
<protein>
    <submittedName>
        <fullName evidence="2">Uncharacterized protein</fullName>
    </submittedName>
</protein>
<evidence type="ECO:0000256" key="1">
    <source>
        <dbReference type="SAM" id="MobiDB-lite"/>
    </source>
</evidence>
<evidence type="ECO:0000313" key="2">
    <source>
        <dbReference type="EMBL" id="QHS83131.1"/>
    </source>
</evidence>
<dbReference type="EMBL" id="MN738749">
    <property type="protein sequence ID" value="QHS83131.1"/>
    <property type="molecule type" value="Genomic_DNA"/>
</dbReference>
<dbReference type="AlphaFoldDB" id="A0A6C0AV18"/>
<feature type="region of interest" description="Disordered" evidence="1">
    <location>
        <begin position="1"/>
        <end position="21"/>
    </location>
</feature>
<organism evidence="2">
    <name type="scientific">viral metagenome</name>
    <dbReference type="NCBI Taxonomy" id="1070528"/>
    <lineage>
        <taxon>unclassified sequences</taxon>
        <taxon>metagenomes</taxon>
        <taxon>organismal metagenomes</taxon>
    </lineage>
</organism>
<sequence length="194" mass="21721">MSSSHSYMFHNSDRIKSDNTDQTQNTIHNTRFANHMLANYFSQNTTNQHIDFAVKQPAMTFNGVSHGIGAAPAAVQDESKLLIKTEQTNPAERLQLFTRPFVTVPYLGRGSANPDLESELFFGEPVSEKKSVSTVMDKSFSPYMLQPLDGEMEERVQNAALNVEESAMEGWIRGGAASREMSTEEFKNQSHKLL</sequence>